<sequence length="159" mass="17408">MKKFLIAAAVLLPLFAHAEEAFDKNTYKRLAAECGKNNLESCVKFAIWTRDDLEAPADAYAPLKKACDGGHMKGCNVLGNLYLDPYGGLGEDGDKARALYQKACRGGYANACTNLEKLNQESAQSKPALSREQRLQKLQTACLHEDEAACRALQAESEH</sequence>
<dbReference type="Gene3D" id="1.25.40.10">
    <property type="entry name" value="Tetratricopeptide repeat domain"/>
    <property type="match status" value="1"/>
</dbReference>
<keyword evidence="3" id="KW-1185">Reference proteome</keyword>
<protein>
    <recommendedName>
        <fullName evidence="4">Beta-lactamase</fullName>
    </recommendedName>
</protein>
<dbReference type="EMBL" id="AFAY01000030">
    <property type="protein sequence ID" value="EGF10850.1"/>
    <property type="molecule type" value="Genomic_DNA"/>
</dbReference>
<feature type="chain" id="PRO_5039918763" description="Beta-lactamase" evidence="1">
    <location>
        <begin position="19"/>
        <end position="159"/>
    </location>
</feature>
<dbReference type="OrthoDB" id="9772133at2"/>
<dbReference type="PANTHER" id="PTHR13891">
    <property type="entry name" value="CYTOCHROME C OXIDASE ASSEMBLY FACTOR 7"/>
    <property type="match status" value="1"/>
</dbReference>
<dbReference type="SUPFAM" id="SSF81901">
    <property type="entry name" value="HCP-like"/>
    <property type="match status" value="1"/>
</dbReference>
<keyword evidence="1" id="KW-0732">Signal</keyword>
<comment type="caution">
    <text evidence="2">The sequence shown here is derived from an EMBL/GenBank/DDBJ whole genome shotgun (WGS) entry which is preliminary data.</text>
</comment>
<dbReference type="HOGENOM" id="CLU_1658901_0_0_4"/>
<dbReference type="STRING" id="267212.GCA_001063965_01635"/>
<dbReference type="AlphaFoldDB" id="F2BCR6"/>
<dbReference type="InterPro" id="IPR040239">
    <property type="entry name" value="HcpB-like"/>
</dbReference>
<proteinExistence type="predicted"/>
<evidence type="ECO:0000313" key="2">
    <source>
        <dbReference type="EMBL" id="EGF10850.1"/>
    </source>
</evidence>
<feature type="signal peptide" evidence="1">
    <location>
        <begin position="1"/>
        <end position="18"/>
    </location>
</feature>
<accession>F2BCR6</accession>
<dbReference type="InterPro" id="IPR011990">
    <property type="entry name" value="TPR-like_helical_dom_sf"/>
</dbReference>
<organism evidence="2 3">
    <name type="scientific">Neisseria bacilliformis ATCC BAA-1200</name>
    <dbReference type="NCBI Taxonomy" id="888742"/>
    <lineage>
        <taxon>Bacteria</taxon>
        <taxon>Pseudomonadati</taxon>
        <taxon>Pseudomonadota</taxon>
        <taxon>Betaproteobacteria</taxon>
        <taxon>Neisseriales</taxon>
        <taxon>Neisseriaceae</taxon>
        <taxon>Neisseria</taxon>
    </lineage>
</organism>
<dbReference type="RefSeq" id="WP_007342529.1">
    <property type="nucleotide sequence ID" value="NZ_GL878494.1"/>
</dbReference>
<evidence type="ECO:0008006" key="4">
    <source>
        <dbReference type="Google" id="ProtNLM"/>
    </source>
</evidence>
<dbReference type="Proteomes" id="UP000004105">
    <property type="component" value="Unassembled WGS sequence"/>
</dbReference>
<reference evidence="2 3" key="1">
    <citation type="submission" date="2011-02" db="EMBL/GenBank/DDBJ databases">
        <authorList>
            <person name="Muzny D."/>
            <person name="Qin X."/>
            <person name="Deng J."/>
            <person name="Jiang H."/>
            <person name="Liu Y."/>
            <person name="Qu J."/>
            <person name="Song X.-Z."/>
            <person name="Zhang L."/>
            <person name="Thornton R."/>
            <person name="Coyle M."/>
            <person name="Francisco L."/>
            <person name="Jackson L."/>
            <person name="Javaid M."/>
            <person name="Korchina V."/>
            <person name="Kovar C."/>
            <person name="Mata R."/>
            <person name="Mathew T."/>
            <person name="Ngo R."/>
            <person name="Nguyen L."/>
            <person name="Nguyen N."/>
            <person name="Okwuonu G."/>
            <person name="Ongeri F."/>
            <person name="Pham C."/>
            <person name="Simmons D."/>
            <person name="Wilczek-Boney K."/>
            <person name="Hale W."/>
            <person name="Jakkamsetti A."/>
            <person name="Pham P."/>
            <person name="Ruth R."/>
            <person name="San Lucas F."/>
            <person name="Warren J."/>
            <person name="Zhang J."/>
            <person name="Zhao Z."/>
            <person name="Zhou C."/>
            <person name="Zhu D."/>
            <person name="Lee S."/>
            <person name="Bess C."/>
            <person name="Blankenburg K."/>
            <person name="Forbes L."/>
            <person name="Fu Q."/>
            <person name="Gubbala S."/>
            <person name="Hirani K."/>
            <person name="Jayaseelan J.C."/>
            <person name="Lara F."/>
            <person name="Munidasa M."/>
            <person name="Palculict T."/>
            <person name="Patil S."/>
            <person name="Pu L.-L."/>
            <person name="Saada N."/>
            <person name="Tang L."/>
            <person name="Weissenberger G."/>
            <person name="Zhu Y."/>
            <person name="Hemphill L."/>
            <person name="Shang Y."/>
            <person name="Youmans B."/>
            <person name="Ayvaz T."/>
            <person name="Ross M."/>
            <person name="Santibanez J."/>
            <person name="Aqrawi P."/>
            <person name="Gross S."/>
            <person name="Joshi V."/>
            <person name="Fowler G."/>
            <person name="Nazareth L."/>
            <person name="Reid J."/>
            <person name="Worley K."/>
            <person name="Petrosino J."/>
            <person name="Highlander S."/>
            <person name="Gibbs R."/>
        </authorList>
    </citation>
    <scope>NUCLEOTIDE SEQUENCE [LARGE SCALE GENOMIC DNA]</scope>
    <source>
        <strain evidence="2 3">ATCC BAA-1200</strain>
    </source>
</reference>
<evidence type="ECO:0000256" key="1">
    <source>
        <dbReference type="SAM" id="SignalP"/>
    </source>
</evidence>
<gene>
    <name evidence="2" type="ORF">HMPREF9123_1521</name>
</gene>
<evidence type="ECO:0000313" key="3">
    <source>
        <dbReference type="Proteomes" id="UP000004105"/>
    </source>
</evidence>
<name>F2BCR6_9NEIS</name>
<dbReference type="PANTHER" id="PTHR13891:SF1">
    <property type="entry name" value="CYTOCHROME C OXIDASE ASSEMBLY FACTOR 7"/>
    <property type="match status" value="1"/>
</dbReference>